<proteinExistence type="predicted"/>
<evidence type="ECO:0000313" key="1">
    <source>
        <dbReference type="EMBL" id="GAN44656.1"/>
    </source>
</evidence>
<gene>
    <name evidence="1" type="ORF">MBSD_1191</name>
    <name evidence="2" type="ORF">MBSD_n1596</name>
</gene>
<reference evidence="2" key="2">
    <citation type="submission" date="2015-08" db="EMBL/GenBank/DDBJ databases">
        <title>Complete DNA Sequence of Pseudomonas syringae pv. actinidiae, the Causal Agent of Kiwifruit Canker Disease.</title>
        <authorList>
            <person name="Rikkerink E.H.A."/>
            <person name="Fineran P.C."/>
        </authorList>
    </citation>
    <scope>NUCLEOTIDE SEQUENCE</scope>
    <source>
        <strain evidence="2">SkMP5</strain>
    </source>
</reference>
<dbReference type="AlphaFoldDB" id="A0A0K8QPF1"/>
<keyword evidence="3" id="KW-1185">Reference proteome</keyword>
<protein>
    <submittedName>
        <fullName evidence="2">Uncharacterized protein</fullName>
    </submittedName>
</protein>
<dbReference type="HOGENOM" id="CLU_2771329_0_0_6"/>
<evidence type="ECO:0000313" key="3">
    <source>
        <dbReference type="Proteomes" id="UP000253740"/>
    </source>
</evidence>
<dbReference type="EMBL" id="DF970196">
    <property type="protein sequence ID" value="GAP66292.1"/>
    <property type="molecule type" value="Genomic_DNA"/>
</dbReference>
<dbReference type="EMBL" id="DF952378">
    <property type="protein sequence ID" value="GAN44656.1"/>
    <property type="molecule type" value="Genomic_DNA"/>
</dbReference>
<sequence>MSEAPKTHRVTIVIESVEGSDTVNMTMTFSTPPVLRGQPPASQYLAGLAYDAIAKACPGEARVQVAHHH</sequence>
<organism evidence="2">
    <name type="scientific">Mizugakiibacter sediminis</name>
    <dbReference type="NCBI Taxonomy" id="1475481"/>
    <lineage>
        <taxon>Bacteria</taxon>
        <taxon>Pseudomonadati</taxon>
        <taxon>Pseudomonadota</taxon>
        <taxon>Gammaproteobacteria</taxon>
        <taxon>Lysobacterales</taxon>
        <taxon>Rhodanobacteraceae</taxon>
        <taxon>Mizugakiibacter</taxon>
    </lineage>
</organism>
<name>A0A0K8QPF1_9GAMM</name>
<evidence type="ECO:0000313" key="2">
    <source>
        <dbReference type="EMBL" id="GAP66292.1"/>
    </source>
</evidence>
<accession>A0A0K8QPF1</accession>
<dbReference type="Proteomes" id="UP000253740">
    <property type="component" value="Unassembled WGS sequence"/>
</dbReference>
<dbReference type="STRING" id="1475481.GCA_000953855_01627"/>
<dbReference type="RefSeq" id="WP_062536830.1">
    <property type="nucleotide sequence ID" value="NZ_DF970196.1"/>
</dbReference>
<reference evidence="1" key="1">
    <citation type="submission" date="2015-03" db="EMBL/GenBank/DDBJ databases">
        <title>Draft genome sequence of Mizugakiibacter sediminis skMP5.</title>
        <authorList>
            <person name="Watanabe T."/>
            <person name="Kojima H."/>
            <person name="Fukui M."/>
        </authorList>
    </citation>
    <scope>NUCLEOTIDE SEQUENCE</scope>
    <source>
        <strain evidence="1">SkMP5</strain>
    </source>
</reference>